<organism evidence="8 9">
    <name type="scientific">candidate division WOR_3 bacterium SM23_42</name>
    <dbReference type="NCBI Taxonomy" id="1703779"/>
    <lineage>
        <taxon>Bacteria</taxon>
        <taxon>Bacteria division WOR-3</taxon>
    </lineage>
</organism>
<evidence type="ECO:0000256" key="5">
    <source>
        <dbReference type="ARBA" id="ARBA00023004"/>
    </source>
</evidence>
<comment type="cofactor">
    <cofactor evidence="1">
        <name>[4Fe-4S] cluster</name>
        <dbReference type="ChEBI" id="CHEBI:49883"/>
    </cofactor>
</comment>
<keyword evidence="4" id="KW-0479">Metal-binding</keyword>
<reference evidence="8 9" key="1">
    <citation type="journal article" date="2015" name="Microbiome">
        <title>Genomic resolution of linkages in carbon, nitrogen, and sulfur cycling among widespread estuary sediment bacteria.</title>
        <authorList>
            <person name="Baker B.J."/>
            <person name="Lazar C.S."/>
            <person name="Teske A.P."/>
            <person name="Dick G.J."/>
        </authorList>
    </citation>
    <scope>NUCLEOTIDE SEQUENCE [LARGE SCALE GENOMIC DNA]</scope>
    <source>
        <strain evidence="8">SM23_42</strain>
    </source>
</reference>
<dbReference type="Proteomes" id="UP000051373">
    <property type="component" value="Unassembled WGS sequence"/>
</dbReference>
<keyword evidence="6" id="KW-0411">Iron-sulfur</keyword>
<dbReference type="GO" id="GO:0046872">
    <property type="term" value="F:metal ion binding"/>
    <property type="evidence" value="ECO:0007669"/>
    <property type="project" value="UniProtKB-KW"/>
</dbReference>
<evidence type="ECO:0000313" key="9">
    <source>
        <dbReference type="Proteomes" id="UP000051373"/>
    </source>
</evidence>
<feature type="domain" description="Radical SAM core" evidence="7">
    <location>
        <begin position="18"/>
        <end position="259"/>
    </location>
</feature>
<sequence>MSLLPLQKGILYGPIDSRRLGKSLGINLMPAEYKLCSFNCVYCHYGWTKVHAFDVLPHQKDIPRLDDVVRAIKGALMSGQAFDYLTFSGNGEPTLYPRFLELVTRVAELRDKYRPRLKVALLSNSSGLNNADVVKSIDHIDMPVFKLDAGKREIFYAINRPARGVIFKQIVERLQSLKRILIQTVLVHGSPCNARVQDLKAYFELIKKIRPKAVHIYSIDRPVPNVRIKRVLPEELKQIARRGEDDTKVKIEAFYLDHKGEG</sequence>
<name>A0A0S8FU67_UNCW3</name>
<dbReference type="PATRIC" id="fig|1703779.3.peg.1627"/>
<comment type="caution">
    <text evidence="8">The sequence shown here is derived from an EMBL/GenBank/DDBJ whole genome shotgun (WGS) entry which is preliminary data.</text>
</comment>
<dbReference type="Gene3D" id="3.20.20.70">
    <property type="entry name" value="Aldolase class I"/>
    <property type="match status" value="1"/>
</dbReference>
<dbReference type="SUPFAM" id="SSF102114">
    <property type="entry name" value="Radical SAM enzymes"/>
    <property type="match status" value="1"/>
</dbReference>
<evidence type="ECO:0000259" key="7">
    <source>
        <dbReference type="PROSITE" id="PS51918"/>
    </source>
</evidence>
<dbReference type="Pfam" id="PF04055">
    <property type="entry name" value="Radical_SAM"/>
    <property type="match status" value="1"/>
</dbReference>
<dbReference type="SFLD" id="SFLDS00029">
    <property type="entry name" value="Radical_SAM"/>
    <property type="match status" value="1"/>
</dbReference>
<keyword evidence="3" id="KW-0949">S-adenosyl-L-methionine</keyword>
<keyword evidence="5" id="KW-0408">Iron</keyword>
<dbReference type="STRING" id="1703779.AMJ83_06345"/>
<protein>
    <recommendedName>
        <fullName evidence="7">Radical SAM core domain-containing protein</fullName>
    </recommendedName>
</protein>
<evidence type="ECO:0000256" key="1">
    <source>
        <dbReference type="ARBA" id="ARBA00001966"/>
    </source>
</evidence>
<dbReference type="EMBL" id="LJUJ01000010">
    <property type="protein sequence ID" value="KPK63634.1"/>
    <property type="molecule type" value="Genomic_DNA"/>
</dbReference>
<evidence type="ECO:0000256" key="6">
    <source>
        <dbReference type="ARBA" id="ARBA00023014"/>
    </source>
</evidence>
<evidence type="ECO:0000256" key="2">
    <source>
        <dbReference type="ARBA" id="ARBA00022485"/>
    </source>
</evidence>
<keyword evidence="2" id="KW-0004">4Fe-4S</keyword>
<evidence type="ECO:0000256" key="3">
    <source>
        <dbReference type="ARBA" id="ARBA00022691"/>
    </source>
</evidence>
<dbReference type="CDD" id="cd01335">
    <property type="entry name" value="Radical_SAM"/>
    <property type="match status" value="1"/>
</dbReference>
<proteinExistence type="predicted"/>
<dbReference type="PANTHER" id="PTHR43787:SF11">
    <property type="entry name" value="UPF0026 PROTEIN SLR1464"/>
    <property type="match status" value="1"/>
</dbReference>
<evidence type="ECO:0000256" key="4">
    <source>
        <dbReference type="ARBA" id="ARBA00022723"/>
    </source>
</evidence>
<dbReference type="InterPro" id="IPR058240">
    <property type="entry name" value="rSAM_sf"/>
</dbReference>
<dbReference type="AlphaFoldDB" id="A0A0S8FU67"/>
<dbReference type="InterPro" id="IPR040084">
    <property type="entry name" value="GTPase_Obg"/>
</dbReference>
<dbReference type="PROSITE" id="PS51918">
    <property type="entry name" value="RADICAL_SAM"/>
    <property type="match status" value="1"/>
</dbReference>
<dbReference type="InterPro" id="IPR013785">
    <property type="entry name" value="Aldolase_TIM"/>
</dbReference>
<accession>A0A0S8FU67</accession>
<gene>
    <name evidence="8" type="ORF">AMJ83_06345</name>
</gene>
<dbReference type="PANTHER" id="PTHR43787">
    <property type="entry name" value="FEMO COFACTOR BIOSYNTHESIS PROTEIN NIFB-RELATED"/>
    <property type="match status" value="1"/>
</dbReference>
<dbReference type="InterPro" id="IPR007197">
    <property type="entry name" value="rSAM"/>
</dbReference>
<dbReference type="GO" id="GO:0003824">
    <property type="term" value="F:catalytic activity"/>
    <property type="evidence" value="ECO:0007669"/>
    <property type="project" value="InterPro"/>
</dbReference>
<dbReference type="SFLD" id="SFLDG01083">
    <property type="entry name" value="Uncharacterised_Radical_SAM_Su"/>
    <property type="match status" value="1"/>
</dbReference>
<dbReference type="GO" id="GO:0051539">
    <property type="term" value="F:4 iron, 4 sulfur cluster binding"/>
    <property type="evidence" value="ECO:0007669"/>
    <property type="project" value="UniProtKB-KW"/>
</dbReference>
<evidence type="ECO:0000313" key="8">
    <source>
        <dbReference type="EMBL" id="KPK63634.1"/>
    </source>
</evidence>